<feature type="domain" description="Lyase catalytic" evidence="8">
    <location>
        <begin position="214"/>
        <end position="546"/>
    </location>
</feature>
<dbReference type="OrthoDB" id="6636047at2"/>
<dbReference type="GO" id="GO:0034000">
    <property type="term" value="F:chondroitin-sulfate-ABC endolyase activity"/>
    <property type="evidence" value="ECO:0007669"/>
    <property type="project" value="InterPro"/>
</dbReference>
<dbReference type="GO" id="GO:0005576">
    <property type="term" value="C:extracellular region"/>
    <property type="evidence" value="ECO:0007669"/>
    <property type="project" value="InterPro"/>
</dbReference>
<dbReference type="GO" id="GO:0046872">
    <property type="term" value="F:metal ion binding"/>
    <property type="evidence" value="ECO:0007669"/>
    <property type="project" value="UniProtKB-KW"/>
</dbReference>
<dbReference type="InterPro" id="IPR011071">
    <property type="entry name" value="Lyase_8-like_C"/>
</dbReference>
<dbReference type="InterPro" id="IPR011013">
    <property type="entry name" value="Gal_mutarotase_sf_dom"/>
</dbReference>
<dbReference type="InterPro" id="IPR039174">
    <property type="entry name" value="Chondroitin_ABC_lyase"/>
</dbReference>
<feature type="active site" description="Proton acceptor" evidence="3">
    <location>
        <position position="447"/>
    </location>
</feature>
<comment type="similarity">
    <text evidence="1">Belongs to the polysaccharide lyase 8 family.</text>
</comment>
<feature type="domain" description="Polysaccharide lyase family 8 central" evidence="6">
    <location>
        <begin position="576"/>
        <end position="812"/>
    </location>
</feature>
<feature type="binding site" evidence="5">
    <location>
        <position position="50"/>
    </location>
    <ligand>
        <name>Ca(2+)</name>
        <dbReference type="ChEBI" id="CHEBI:29108"/>
    </ligand>
</feature>
<dbReference type="PANTHER" id="PTHR37322">
    <property type="match status" value="1"/>
</dbReference>
<dbReference type="PANTHER" id="PTHR37322:SF3">
    <property type="entry name" value="CHONDROITIN SULFATE ABC EXOLYASE"/>
    <property type="match status" value="1"/>
</dbReference>
<dbReference type="GO" id="GO:0005975">
    <property type="term" value="P:carbohydrate metabolic process"/>
    <property type="evidence" value="ECO:0007669"/>
    <property type="project" value="InterPro"/>
</dbReference>
<dbReference type="InterPro" id="IPR008929">
    <property type="entry name" value="Chondroitin_lyas"/>
</dbReference>
<evidence type="ECO:0000256" key="4">
    <source>
        <dbReference type="PIRSR" id="PIRSR034515-2"/>
    </source>
</evidence>
<dbReference type="Gene3D" id="2.60.220.10">
    <property type="entry name" value="Polysaccharide lyase family 8-like, C-terminal"/>
    <property type="match status" value="1"/>
</dbReference>
<dbReference type="Pfam" id="PF09093">
    <property type="entry name" value="Lyase_catalyt"/>
    <property type="match status" value="1"/>
</dbReference>
<dbReference type="STRING" id="180163.SAMN02745174_01886"/>
<feature type="active site" description="Proton acceptor" evidence="3">
    <location>
        <position position="337"/>
    </location>
</feature>
<dbReference type="InterPro" id="IPR015177">
    <property type="entry name" value="Lyase_catalyt"/>
</dbReference>
<feature type="site" description="Important for catalytic activity against dermatan sulfate substrate" evidence="4">
    <location>
        <position position="336"/>
    </location>
</feature>
<evidence type="ECO:0000259" key="6">
    <source>
        <dbReference type="Pfam" id="PF02278"/>
    </source>
</evidence>
<dbReference type="InterPro" id="IPR008979">
    <property type="entry name" value="Galactose-bd-like_sf"/>
</dbReference>
<keyword evidence="5" id="KW-0106">Calcium</keyword>
<accession>A0A1T4PGY8</accession>
<evidence type="ECO:0000313" key="10">
    <source>
        <dbReference type="Proteomes" id="UP000191153"/>
    </source>
</evidence>
<dbReference type="GO" id="GO:0006027">
    <property type="term" value="P:glycosaminoglycan catabolic process"/>
    <property type="evidence" value="ECO:0007669"/>
    <property type="project" value="InterPro"/>
</dbReference>
<keyword evidence="2 9" id="KW-0456">Lyase</keyword>
<dbReference type="Gene3D" id="1.50.10.100">
    <property type="entry name" value="Chondroitin AC/alginate lyase"/>
    <property type="match status" value="1"/>
</dbReference>
<dbReference type="Pfam" id="PF02278">
    <property type="entry name" value="Lyase_8"/>
    <property type="match status" value="1"/>
</dbReference>
<dbReference type="GO" id="GO:0030246">
    <property type="term" value="F:carbohydrate binding"/>
    <property type="evidence" value="ECO:0007669"/>
    <property type="project" value="InterPro"/>
</dbReference>
<reference evidence="9 10" key="1">
    <citation type="submission" date="2017-02" db="EMBL/GenBank/DDBJ databases">
        <authorList>
            <person name="Peterson S.W."/>
        </authorList>
    </citation>
    <scope>NUCLEOTIDE SEQUENCE [LARGE SCALE GENOMIC DNA]</scope>
    <source>
        <strain evidence="9 10">ATCC 700028</strain>
    </source>
</reference>
<dbReference type="SUPFAM" id="SSF49785">
    <property type="entry name" value="Galactose-binding domain-like"/>
    <property type="match status" value="1"/>
</dbReference>
<evidence type="ECO:0000259" key="8">
    <source>
        <dbReference type="Pfam" id="PF09093"/>
    </source>
</evidence>
<dbReference type="InterPro" id="IPR014718">
    <property type="entry name" value="GH-type_carb-bd"/>
</dbReference>
<keyword evidence="10" id="KW-1185">Reference proteome</keyword>
<feature type="binding site" evidence="5">
    <location>
        <position position="161"/>
    </location>
    <ligand>
        <name>Ca(2+)</name>
        <dbReference type="ChEBI" id="CHEBI:29108"/>
    </ligand>
</feature>
<feature type="site" description="Important for catalytic activity against all substrates" evidence="4">
    <location>
        <position position="172"/>
    </location>
</feature>
<dbReference type="SUPFAM" id="SSF49863">
    <property type="entry name" value="Hyaluronate lyase-like, C-terminal domain"/>
    <property type="match status" value="1"/>
</dbReference>
<dbReference type="Proteomes" id="UP000191153">
    <property type="component" value="Unassembled WGS sequence"/>
</dbReference>
<feature type="active site" description="Proton acceptor" evidence="3">
    <location>
        <position position="454"/>
    </location>
</feature>
<dbReference type="InterPro" id="IPR003159">
    <property type="entry name" value="Lyase_8_central_dom"/>
</dbReference>
<feature type="site" description="Transition state stabilizer" evidence="4">
    <location>
        <position position="507"/>
    </location>
</feature>
<dbReference type="PIRSF" id="PIRSF034515">
    <property type="entry name" value="Chondroitinase"/>
    <property type="match status" value="1"/>
</dbReference>
<dbReference type="EMBL" id="FUWX01000014">
    <property type="protein sequence ID" value="SJZ90048.1"/>
    <property type="molecule type" value="Genomic_DNA"/>
</dbReference>
<dbReference type="SUPFAM" id="SSF74650">
    <property type="entry name" value="Galactose mutarotase-like"/>
    <property type="match status" value="1"/>
</dbReference>
<evidence type="ECO:0000256" key="5">
    <source>
        <dbReference type="PIRSR" id="PIRSR034515-3"/>
    </source>
</evidence>
<feature type="domain" description="Lyase N-terminal" evidence="7">
    <location>
        <begin position="22"/>
        <end position="182"/>
    </location>
</feature>
<dbReference type="GO" id="GO:0042597">
    <property type="term" value="C:periplasmic space"/>
    <property type="evidence" value="ECO:0007669"/>
    <property type="project" value="TreeGrafter"/>
</dbReference>
<dbReference type="SUPFAM" id="SSF48230">
    <property type="entry name" value="Chondroitin AC/alginate lyase"/>
    <property type="match status" value="1"/>
</dbReference>
<dbReference type="InterPro" id="IPR024200">
    <property type="entry name" value="Chondroitinase_ABC_I"/>
</dbReference>
<evidence type="ECO:0000256" key="3">
    <source>
        <dbReference type="PIRSR" id="PIRSR034515-1"/>
    </source>
</evidence>
<dbReference type="Gene3D" id="2.70.98.10">
    <property type="match status" value="1"/>
</dbReference>
<feature type="binding site" evidence="5">
    <location>
        <position position="53"/>
    </location>
    <ligand>
        <name>Ca(2+)</name>
        <dbReference type="ChEBI" id="CHEBI:29108"/>
    </ligand>
</feature>
<dbReference type="Gene3D" id="2.60.120.430">
    <property type="entry name" value="Galactose-binding lectin"/>
    <property type="match status" value="1"/>
</dbReference>
<proteinExistence type="inferred from homology"/>
<protein>
    <submittedName>
        <fullName evidence="9">Chondroitin-sulfate-ABC endolyase/exolyase</fullName>
    </submittedName>
</protein>
<name>A0A1T4PGY8_9FUSO</name>
<evidence type="ECO:0000313" key="9">
    <source>
        <dbReference type="EMBL" id="SJZ90048.1"/>
    </source>
</evidence>
<dbReference type="RefSeq" id="WP_078694351.1">
    <property type="nucleotide sequence ID" value="NZ_FUWX01000014.1"/>
</dbReference>
<dbReference type="AlphaFoldDB" id="A0A1T4PGY8"/>
<evidence type="ECO:0000259" key="7">
    <source>
        <dbReference type="Pfam" id="PF09092"/>
    </source>
</evidence>
<sequence length="974" mass="111888">MLKKLWGTMFLLSSIYSYGTTIYQFENGIPKNIKSINTSRLKITNEKYKDGNHSLKWNFNKNDSISILGDVGYSTFKDGGKEKARSSYSMWIYNKKPIDDKLIVQFKKNGIVKTSFPINMNFTGWRTMWVQYDRDMTGTPEEGMDEITFIAPNTSGEILIDQVIPSVLIDPRHNARDEQVPFVNLPADDAVNAHWMALYKNYNLIKYHKDNKPLTEKEIVSIKSIEDKFFNEIIKKVSVNKDIIEKKKEQLKEYKKINLEFIKRLVIYKNITSEERENIKYVPTKEFGIFLRELGYMYHSTNNIKEKNEIYSIFQNALNYMYDQGWTKGSSQGTIHHLGYQFREIYQGVFLMKTPLLKNNNLEKAREMVTWYSAMGIIYTDPNSMRGINIDILNTMLPGMLTAILLNDNINKEAQELTQFNKYLTKAITYSPGVIGGFKKDGSVFHHMQNYPAYGKGAFEGLTPIIYYLGGTPYGIKGVAYNIVKNSLLMSRIYSNKFNYLLTLTGRHPNNKFKIDDSGFKYTALGGENGVDKELAEAYLRLTPNGKDANKFKNLGFSPEKAPNGSWTMNMGSLQLHRRGEWLAGVKGYSRYLVGNETYIKNNLFGRYMSYGTFQILQDSLEQSGFVQEGWNWSHYPGTTAINLPLDKLKSNISQVDIYSGVEEMLLSDETYSGGNSLNGNGMFAMKLHEHPKYNGSHRARKSVFFFDNRAILLGSNIENNDAIHETHTTLFQNYLGQNNIIKENKIYKENTLLLDSQNNLYKIKNNEVVYSKDLQHSLDQNTGKPTKNNFELAYINHGKSPKNGTYEYAILIKGDKKSQRNFEKNSNYKVLNQDYSSHIVEDNISKMRGYAFFEKSSLQNDKFIKTIDTPSLILLSPEKDTLDISFVDPDLRLYEGIDKSQYDKNGLMKEVSIYSRNWKGNDGLPHTSTLTLKGKYKLKIGKNVKLKTDKNNTILEITSTYGTPVKIKLIKTK</sequence>
<gene>
    <name evidence="9" type="ORF">SAMN02745174_01886</name>
</gene>
<feature type="binding site" evidence="5">
    <location>
        <position position="26"/>
    </location>
    <ligand>
        <name>Ca(2+)</name>
        <dbReference type="ChEBI" id="CHEBI:29108"/>
    </ligand>
</feature>
<dbReference type="InterPro" id="IPR015176">
    <property type="entry name" value="Lyase_N"/>
</dbReference>
<dbReference type="Pfam" id="PF09092">
    <property type="entry name" value="Lyase_N"/>
    <property type="match status" value="1"/>
</dbReference>
<evidence type="ECO:0000256" key="2">
    <source>
        <dbReference type="ARBA" id="ARBA00023239"/>
    </source>
</evidence>
<organism evidence="9 10">
    <name type="scientific">Cetobacterium ceti</name>
    <dbReference type="NCBI Taxonomy" id="180163"/>
    <lineage>
        <taxon>Bacteria</taxon>
        <taxon>Fusobacteriati</taxon>
        <taxon>Fusobacteriota</taxon>
        <taxon>Fusobacteriia</taxon>
        <taxon>Fusobacteriales</taxon>
        <taxon>Fusobacteriaceae</taxon>
        <taxon>Cetobacterium</taxon>
    </lineage>
</organism>
<evidence type="ECO:0000256" key="1">
    <source>
        <dbReference type="ARBA" id="ARBA00006699"/>
    </source>
</evidence>
<keyword evidence="5" id="KW-0479">Metal-binding</keyword>
<feature type="site" description="Important for catalytic activity against all substrates" evidence="4">
    <location>
        <position position="597"/>
    </location>
</feature>